<reference evidence="1" key="2">
    <citation type="submission" date="2020-11" db="EMBL/GenBank/DDBJ databases">
        <authorList>
            <person name="McCartney M.A."/>
            <person name="Auch B."/>
            <person name="Kono T."/>
            <person name="Mallez S."/>
            <person name="Becker A."/>
            <person name="Gohl D.M."/>
            <person name="Silverstein K.A.T."/>
            <person name="Koren S."/>
            <person name="Bechman K.B."/>
            <person name="Herman A."/>
            <person name="Abrahante J.E."/>
            <person name="Garbe J."/>
        </authorList>
    </citation>
    <scope>NUCLEOTIDE SEQUENCE</scope>
    <source>
        <strain evidence="1">Duluth1</strain>
        <tissue evidence="1">Whole animal</tissue>
    </source>
</reference>
<dbReference type="AlphaFoldDB" id="A0A9D4KDC1"/>
<name>A0A9D4KDC1_DREPO</name>
<dbReference type="Proteomes" id="UP000828390">
    <property type="component" value="Unassembled WGS sequence"/>
</dbReference>
<accession>A0A9D4KDC1</accession>
<keyword evidence="2" id="KW-1185">Reference proteome</keyword>
<comment type="caution">
    <text evidence="1">The sequence shown here is derived from an EMBL/GenBank/DDBJ whole genome shotgun (WGS) entry which is preliminary data.</text>
</comment>
<sequence>MTHKNNKDINTAAPGPYTTASRIMLSRKVTDPNVSFELPKTAMFVSPPKGHSRMLLDQQGRTLSYTTETRFTCRIVPDMIRVDPASIWDWGFNVYKFLVAQRLFIIQNIARIHASQRR</sequence>
<organism evidence="1 2">
    <name type="scientific">Dreissena polymorpha</name>
    <name type="common">Zebra mussel</name>
    <name type="synonym">Mytilus polymorpha</name>
    <dbReference type="NCBI Taxonomy" id="45954"/>
    <lineage>
        <taxon>Eukaryota</taxon>
        <taxon>Metazoa</taxon>
        <taxon>Spiralia</taxon>
        <taxon>Lophotrochozoa</taxon>
        <taxon>Mollusca</taxon>
        <taxon>Bivalvia</taxon>
        <taxon>Autobranchia</taxon>
        <taxon>Heteroconchia</taxon>
        <taxon>Euheterodonta</taxon>
        <taxon>Imparidentia</taxon>
        <taxon>Neoheterodontei</taxon>
        <taxon>Myida</taxon>
        <taxon>Dreissenoidea</taxon>
        <taxon>Dreissenidae</taxon>
        <taxon>Dreissena</taxon>
    </lineage>
</organism>
<gene>
    <name evidence="1" type="ORF">DPMN_110803</name>
</gene>
<evidence type="ECO:0000313" key="2">
    <source>
        <dbReference type="Proteomes" id="UP000828390"/>
    </source>
</evidence>
<dbReference type="EMBL" id="JAIWYP010000004">
    <property type="protein sequence ID" value="KAH3837414.1"/>
    <property type="molecule type" value="Genomic_DNA"/>
</dbReference>
<evidence type="ECO:0000313" key="1">
    <source>
        <dbReference type="EMBL" id="KAH3837414.1"/>
    </source>
</evidence>
<protein>
    <submittedName>
        <fullName evidence="1">Uncharacterized protein</fullName>
    </submittedName>
</protein>
<reference evidence="1" key="1">
    <citation type="journal article" date="2019" name="bioRxiv">
        <title>The Genome of the Zebra Mussel, Dreissena polymorpha: A Resource for Invasive Species Research.</title>
        <authorList>
            <person name="McCartney M.A."/>
            <person name="Auch B."/>
            <person name="Kono T."/>
            <person name="Mallez S."/>
            <person name="Zhang Y."/>
            <person name="Obille A."/>
            <person name="Becker A."/>
            <person name="Abrahante J.E."/>
            <person name="Garbe J."/>
            <person name="Badalamenti J.P."/>
            <person name="Herman A."/>
            <person name="Mangelson H."/>
            <person name="Liachko I."/>
            <person name="Sullivan S."/>
            <person name="Sone E.D."/>
            <person name="Koren S."/>
            <person name="Silverstein K.A.T."/>
            <person name="Beckman K.B."/>
            <person name="Gohl D.M."/>
        </authorList>
    </citation>
    <scope>NUCLEOTIDE SEQUENCE</scope>
    <source>
        <strain evidence="1">Duluth1</strain>
        <tissue evidence="1">Whole animal</tissue>
    </source>
</reference>
<proteinExistence type="predicted"/>